<reference evidence="9 10" key="1">
    <citation type="submission" date="2021-11" db="EMBL/GenBank/DDBJ databases">
        <authorList>
            <person name="Islam A."/>
            <person name="Islam S."/>
            <person name="Flora M.S."/>
            <person name="Rahman M."/>
            <person name="Ziaur R.M."/>
            <person name="Epstein J.H."/>
            <person name="Hassan M."/>
            <person name="Klassen M."/>
            <person name="Woodard K."/>
            <person name="Webb A."/>
            <person name="Webby R.J."/>
            <person name="El Zowalaty M.E."/>
        </authorList>
    </citation>
    <scope>NUCLEOTIDE SEQUENCE [LARGE SCALE GENOMIC DNA]</scope>
    <source>
        <strain evidence="9">Pbs1</strain>
    </source>
</reference>
<name>A0ABN8CVT3_9STRA</name>
<evidence type="ECO:0000256" key="7">
    <source>
        <dbReference type="ARBA" id="ARBA00023242"/>
    </source>
</evidence>
<organism evidence="9 10">
    <name type="scientific">Peronospora belbahrii</name>
    <dbReference type="NCBI Taxonomy" id="622444"/>
    <lineage>
        <taxon>Eukaryota</taxon>
        <taxon>Sar</taxon>
        <taxon>Stramenopiles</taxon>
        <taxon>Oomycota</taxon>
        <taxon>Peronosporomycetes</taxon>
        <taxon>Peronosporales</taxon>
        <taxon>Peronosporaceae</taxon>
        <taxon>Peronospora</taxon>
    </lineage>
</organism>
<evidence type="ECO:0000256" key="4">
    <source>
        <dbReference type="ARBA" id="ARBA00022491"/>
    </source>
</evidence>
<evidence type="ECO:0000256" key="8">
    <source>
        <dbReference type="SAM" id="MobiDB-lite"/>
    </source>
</evidence>
<feature type="compositionally biased region" description="Polar residues" evidence="8">
    <location>
        <begin position="366"/>
        <end position="377"/>
    </location>
</feature>
<evidence type="ECO:0000256" key="2">
    <source>
        <dbReference type="ARBA" id="ARBA00009354"/>
    </source>
</evidence>
<feature type="region of interest" description="Disordered" evidence="8">
    <location>
        <begin position="296"/>
        <end position="377"/>
    </location>
</feature>
<feature type="compositionally biased region" description="Acidic residues" evidence="8">
    <location>
        <begin position="299"/>
        <end position="308"/>
    </location>
</feature>
<evidence type="ECO:0000256" key="3">
    <source>
        <dbReference type="ARBA" id="ARBA00019618"/>
    </source>
</evidence>
<evidence type="ECO:0000313" key="10">
    <source>
        <dbReference type="Proteomes" id="UP001158986"/>
    </source>
</evidence>
<feature type="compositionally biased region" description="Acidic residues" evidence="8">
    <location>
        <begin position="315"/>
        <end position="335"/>
    </location>
</feature>
<proteinExistence type="inferred from homology"/>
<accession>A0ABN8CVT3</accession>
<comment type="subcellular location">
    <subcellularLocation>
        <location evidence="1">Nucleus</location>
    </subcellularLocation>
</comment>
<protein>
    <recommendedName>
        <fullName evidence="3">Mediator of RNA polymerase II transcription subunit 13</fullName>
    </recommendedName>
</protein>
<keyword evidence="7" id="KW-0539">Nucleus</keyword>
<comment type="caution">
    <text evidence="9">The sequence shown here is derived from an EMBL/GenBank/DDBJ whole genome shotgun (WGS) entry which is preliminary data.</text>
</comment>
<gene>
    <name evidence="9" type="ORF">PBS001_LOCUS3858</name>
</gene>
<evidence type="ECO:0000256" key="1">
    <source>
        <dbReference type="ARBA" id="ARBA00004123"/>
    </source>
</evidence>
<keyword evidence="10" id="KW-1185">Reference proteome</keyword>
<sequence length="1306" mass="146190">MEQTAFVHPTLMTTTYALCKLISLQWHVYSLAPLDDGSERKKKTEIKKGPKGSCEARETEETALTVFFQRLQQRNVVCVLLDAQKYTTSSVVPSTSSGELWIFIVNGMQNGTAFEPPTGVREIQTGSWIKDTKPLNTVAQKHFFAALTLVLGRILLAQDEFVLTDDGFYEPNDASFIFRCPSLTRLNHVEVYLEEEFPKPAFQLHFRLFEPSDWLTVAVDIVTKEGLMASDSVISAELGDMRCSWERLVGLPTQKDYSMVDVWHVKDGLVPRIIAETKFADVVPLFSTISKRIHKWKTDDDEGSENEEDVKKDENEEDADEDEVDNNQEADVETDELLRRPETGGAVKTKRNRDRADFTENDETFAPTSPDTHVNTPNAAGPVIQVMLPHDDDLHLRVDANVRRFKRRRRGYNGKAADNLGFSLAVGPVKRNSTGFVAKPESLALASTGVKEIAYDPGQLSCIVKSGPVTRPKIDAKPLNVAVSLVESLSHNEQQEALDGRPVKIHPLLQALQDYVDDEAKANIEASLTSIASAKVKFLPNSDAFIPSPLRLTVGKLSINRATANQLRLHLCSDRFKYWRSEYTKLQYPKNSRQQKKEQQRQAFLAFDQVAFEERAHQEAVKLWRSSDQFKLRDDEIALGIQMAASDAMVTWHQEPDGIQEWSAHSNLKVTTASALEKGETLNRVQPYLQSLLLLLKKEDKNEVEVGKGKCARRWMSFEEYTQVSTKLRGTKRIKCVRVEEVPKLCVSTLESSYHVDHAILSEYLLRDLYPVAAPKPLDYVIVCPQSPAQWFASLALSYFTCFRSMYAKCHMGDLAPTDLGEVEGNRYVSVDPFNGLLLVDCAECMLDPFANFRAAGKLLNPVLLSGTVKKTQAFSRSAVASVVYLIVPFRRSDVKHKMWILGAFSSGLFGMENIADVSGWKGCVTIEMVYLDDMYEVEINPSPFMLMPDCFGLYDRVCENLNLKPADGVSSCASQSRFLCERLYHLADWRADALDENTQGQAERPHIYGGYLLSEDRKWIACSCTDAVGSVFETHMIPVEDGSDLENALLTVMLKMLQFLALFGEKSALVITRLTSMSGASCLNNEEQAAWETLRSNRLEELIPVAYTPLLSCVLLLQLNTASNEEVQLRENPSSAALYVSDNLGFAVMAPQERTAACDSSRAVLCTGSDAWKTTSLLHDQHTLAQKREARVLKVTLVLALLQKDSNTENGRVTEPAPASMMTAILRDFYAQSYLTLHPITMERQSPLPHHLAAISKMSRELQVLKTQLTTDPLQTRVSLSGTCDGRAPCWQEAAELLAYTGQKK</sequence>
<dbReference type="PANTHER" id="PTHR48249:SF3">
    <property type="entry name" value="MEDIATOR OF RNA POLYMERASE II TRANSCRIPTION SUBUNIT 13"/>
    <property type="match status" value="1"/>
</dbReference>
<comment type="similarity">
    <text evidence="2">Belongs to the Mediator complex subunit 13 family.</text>
</comment>
<keyword evidence="4" id="KW-0678">Repressor</keyword>
<keyword evidence="5" id="KW-0805">Transcription regulation</keyword>
<evidence type="ECO:0000256" key="6">
    <source>
        <dbReference type="ARBA" id="ARBA00023163"/>
    </source>
</evidence>
<evidence type="ECO:0000313" key="9">
    <source>
        <dbReference type="EMBL" id="CAH0517232.1"/>
    </source>
</evidence>
<evidence type="ECO:0000256" key="5">
    <source>
        <dbReference type="ARBA" id="ARBA00023015"/>
    </source>
</evidence>
<dbReference type="Proteomes" id="UP001158986">
    <property type="component" value="Unassembled WGS sequence"/>
</dbReference>
<dbReference type="EMBL" id="CAKLCB010000229">
    <property type="protein sequence ID" value="CAH0517232.1"/>
    <property type="molecule type" value="Genomic_DNA"/>
</dbReference>
<dbReference type="InterPro" id="IPR051139">
    <property type="entry name" value="Mediator_complx_sub13"/>
</dbReference>
<dbReference type="PANTHER" id="PTHR48249">
    <property type="entry name" value="MEDIATOR OF RNA POLYMERASE II TRANSCRIPTION SUBUNIT 13"/>
    <property type="match status" value="1"/>
</dbReference>
<keyword evidence="6" id="KW-0804">Transcription</keyword>